<dbReference type="InterPro" id="IPR036770">
    <property type="entry name" value="Ankyrin_rpt-contain_sf"/>
</dbReference>
<dbReference type="PANTHER" id="PTHR24120:SF4">
    <property type="entry name" value="GH07239P"/>
    <property type="match status" value="1"/>
</dbReference>
<keyword evidence="1" id="KW-0040">ANK repeat</keyword>
<dbReference type="EMBL" id="VDLU01000001">
    <property type="protein sequence ID" value="TNJ30516.1"/>
    <property type="molecule type" value="Genomic_DNA"/>
</dbReference>
<dbReference type="AlphaFoldDB" id="A0A4Z1SXU6"/>
<dbReference type="SMART" id="SM00248">
    <property type="entry name" value="ANK"/>
    <property type="match status" value="8"/>
</dbReference>
<comment type="caution">
    <text evidence="4">The sequence shown here is derived from an EMBL/GenBank/DDBJ whole genome shotgun (WGS) entry which is preliminary data.</text>
</comment>
<name>A0A4Z1SXU6_GIAMU</name>
<dbReference type="InterPro" id="IPR002110">
    <property type="entry name" value="Ankyrin_rpt"/>
</dbReference>
<feature type="coiled-coil region" evidence="2">
    <location>
        <begin position="745"/>
        <end position="772"/>
    </location>
</feature>
<feature type="coiled-coil region" evidence="2">
    <location>
        <begin position="526"/>
        <end position="553"/>
    </location>
</feature>
<proteinExistence type="predicted"/>
<dbReference type="OrthoDB" id="194358at2759"/>
<keyword evidence="5" id="KW-1185">Reference proteome</keyword>
<feature type="repeat" description="ANK" evidence="1">
    <location>
        <begin position="200"/>
        <end position="221"/>
    </location>
</feature>
<feature type="compositionally biased region" description="Polar residues" evidence="3">
    <location>
        <begin position="367"/>
        <end position="399"/>
    </location>
</feature>
<feature type="region of interest" description="Disordered" evidence="3">
    <location>
        <begin position="367"/>
        <end position="402"/>
    </location>
</feature>
<dbReference type="PROSITE" id="PS50297">
    <property type="entry name" value="ANK_REP_REGION"/>
    <property type="match status" value="1"/>
</dbReference>
<dbReference type="PROSITE" id="PS50088">
    <property type="entry name" value="ANK_REPEAT"/>
    <property type="match status" value="1"/>
</dbReference>
<evidence type="ECO:0000256" key="2">
    <source>
        <dbReference type="SAM" id="Coils"/>
    </source>
</evidence>
<dbReference type="Gene3D" id="1.25.40.20">
    <property type="entry name" value="Ankyrin repeat-containing domain"/>
    <property type="match status" value="2"/>
</dbReference>
<organism evidence="4 5">
    <name type="scientific">Giardia muris</name>
    <dbReference type="NCBI Taxonomy" id="5742"/>
    <lineage>
        <taxon>Eukaryota</taxon>
        <taxon>Metamonada</taxon>
        <taxon>Diplomonadida</taxon>
        <taxon>Hexamitidae</taxon>
        <taxon>Giardiinae</taxon>
        <taxon>Giardia</taxon>
    </lineage>
</organism>
<dbReference type="Proteomes" id="UP000315496">
    <property type="component" value="Chromosome 1"/>
</dbReference>
<evidence type="ECO:0000256" key="3">
    <source>
        <dbReference type="SAM" id="MobiDB-lite"/>
    </source>
</evidence>
<sequence length="1189" mass="131392">MDNEAWFAAAESGDMRYITKNYVKCSTSTEKKFPFQTALMKAAANRQIGVIKLLLSYERRLTTVHGWTALMSAAEKNYTDVIDMLLPYEAGIRTTKPLGAYRMGTTALIIAATNAFDSAVSMLYTGEKDASNWNEFTMAAYFLDYSRIDQSPYHKNDVDNYGRTPLMYAVMHTRESELRHNLGRCIKRLARHQDGMQDYYGRTALMYAVLAGNIDAIRYLLITTSAEVGKHITPLDREGKQEAVGKTALMLAAEKGSYEICDILSRHEIGLTTSSGITALMLAAREGHEEVCKLLAPYESKFAVLVGSDAFPKGSTALSLAMKYGHTNLVTILSSFESSPAIDPRNTEQSINPSLIYPSFYTNPDPSTLSPGTLLSMPTTDFTQPLTSMTDPTSQPTFGSTSALRSSLRSSLHMQPSPTREGVLEDDIPRLSSARESLVSSLASDPLTFSNKDQKRSRLGSQAATTSSLINEHRSELDPSTTNVVSTILSPEASSHLGLQRSVPSNSEAHSSSINTVSPFIPLAPNSDLIKENGLLRQRITEVQQELELVRRNTHSPESIQKELAMAKEIIIDDAETIKELRSENARLVEQLSGLTQTSQTSVSSPIQKSQSQHVDEKLTMANELIEQLQSTLKETYSTTMRAVGDCTDEVSVMLNSHQAVVESLQMQLKLRLEACEEKLTRLTSSLPRRRVDNTTDLALQDLSSTSMLAARDKALRSNGASISADGNATQTSDQDSVSISVAESRILLDRLRDFKQENDELKRRLSSALTSVGIEMAGDKGMERAMQTLPVPSTEAIELLASADAIPAKADVFILSKLDETNDRLSSIERMLAIFRQQATSAHIPEGLTKTLSALEEEIGVLKSTLRGESSLQDTMRKSMSVSGGADEILEEIDRHSRETRIFDEKFAQLREHVLSYKERFRTEKARTAELANEVSRLQVELELTQVQLANARADQQALARARDETIAQADELLIRKNDEILELQKALRNAENTSHENSQLFTAKSLLENRVETLQGEVRTLSSEVAARDMRLEEQQARLNLLEASLQAASNNAQESDERRAELELSLNAADARIEALQGELNTLQGAMDNMQQALTGAERELRLAKEHGDNEANALREQLASTIQALDALQQNTQKSVEELQAELAVARKQADEAEHLKDISRQTIAEARKHLAIADSRLQSLGNEL</sequence>
<protein>
    <submittedName>
        <fullName evidence="4">Ankyrin repeat protein 1</fullName>
    </submittedName>
</protein>
<dbReference type="Pfam" id="PF12796">
    <property type="entry name" value="Ank_2"/>
    <property type="match status" value="3"/>
</dbReference>
<reference evidence="4 5" key="1">
    <citation type="submission" date="2019-05" db="EMBL/GenBank/DDBJ databases">
        <title>The compact genome of Giardia muris reveals important steps in the evolution of intestinal protozoan parasites.</title>
        <authorList>
            <person name="Xu F."/>
            <person name="Jimenez-Gonzalez A."/>
            <person name="Einarsson E."/>
            <person name="Astvaldsson A."/>
            <person name="Peirasmaki D."/>
            <person name="Eckmann L."/>
            <person name="Andersson J.O."/>
            <person name="Svard S.G."/>
            <person name="Jerlstrom-Hultqvist J."/>
        </authorList>
    </citation>
    <scope>NUCLEOTIDE SEQUENCE [LARGE SCALE GENOMIC DNA]</scope>
    <source>
        <strain evidence="4 5">Roberts-Thomson</strain>
    </source>
</reference>
<dbReference type="PANTHER" id="PTHR24120">
    <property type="entry name" value="GH07239P"/>
    <property type="match status" value="1"/>
</dbReference>
<keyword evidence="2" id="KW-0175">Coiled coil</keyword>
<accession>A0A4Z1SXU6</accession>
<dbReference type="SUPFAM" id="SSF48403">
    <property type="entry name" value="Ankyrin repeat"/>
    <property type="match status" value="1"/>
</dbReference>
<feature type="compositionally biased region" description="Polar residues" evidence="3">
    <location>
        <begin position="459"/>
        <end position="470"/>
    </location>
</feature>
<evidence type="ECO:0000313" key="5">
    <source>
        <dbReference type="Proteomes" id="UP000315496"/>
    </source>
</evidence>
<evidence type="ECO:0000256" key="1">
    <source>
        <dbReference type="PROSITE-ProRule" id="PRU00023"/>
    </source>
</evidence>
<evidence type="ECO:0000313" key="4">
    <source>
        <dbReference type="EMBL" id="TNJ30516.1"/>
    </source>
</evidence>
<dbReference type="VEuPathDB" id="GiardiaDB:GMRT_13107"/>
<feature type="coiled-coil region" evidence="2">
    <location>
        <begin position="936"/>
        <end position="1160"/>
    </location>
</feature>
<gene>
    <name evidence="4" type="ORF">GMRT_13107</name>
</gene>
<feature type="region of interest" description="Disordered" evidence="3">
    <location>
        <begin position="447"/>
        <end position="480"/>
    </location>
</feature>